<accession>A0A1I7UTB0</accession>
<dbReference type="PANTHER" id="PTHR21503">
    <property type="entry name" value="F-BOX-CONTAINING HYPOTHETICAL PROTEIN C.ELEGANS"/>
    <property type="match status" value="1"/>
</dbReference>
<dbReference type="PROSITE" id="PS50181">
    <property type="entry name" value="FBOX"/>
    <property type="match status" value="1"/>
</dbReference>
<name>A0A1I7UTB0_9PELO</name>
<evidence type="ECO:0000259" key="1">
    <source>
        <dbReference type="PROSITE" id="PS50181"/>
    </source>
</evidence>
<dbReference type="eggNOG" id="ENOG502TKEH">
    <property type="taxonomic scope" value="Eukaryota"/>
</dbReference>
<proteinExistence type="predicted"/>
<evidence type="ECO:0000313" key="3">
    <source>
        <dbReference type="WBParaSite" id="Csp11.Scaffold630.g19137.t1"/>
    </source>
</evidence>
<organism evidence="2 3">
    <name type="scientific">Caenorhabditis tropicalis</name>
    <dbReference type="NCBI Taxonomy" id="1561998"/>
    <lineage>
        <taxon>Eukaryota</taxon>
        <taxon>Metazoa</taxon>
        <taxon>Ecdysozoa</taxon>
        <taxon>Nematoda</taxon>
        <taxon>Chromadorea</taxon>
        <taxon>Rhabditida</taxon>
        <taxon>Rhabditina</taxon>
        <taxon>Rhabditomorpha</taxon>
        <taxon>Rhabditoidea</taxon>
        <taxon>Rhabditidae</taxon>
        <taxon>Peloderinae</taxon>
        <taxon>Caenorhabditis</taxon>
    </lineage>
</organism>
<dbReference type="AlphaFoldDB" id="A0A1I7UTB0"/>
<evidence type="ECO:0000313" key="2">
    <source>
        <dbReference type="Proteomes" id="UP000095282"/>
    </source>
</evidence>
<protein>
    <submittedName>
        <fullName evidence="3">F-box domain-containing protein</fullName>
    </submittedName>
</protein>
<feature type="domain" description="F-box" evidence="1">
    <location>
        <begin position="2"/>
        <end position="50"/>
    </location>
</feature>
<keyword evidence="2" id="KW-1185">Reference proteome</keyword>
<sequence>MSFRLQHLPSLAYDEVIKCMDTFDILSLIDASRKTKKHVVTITKRLKTNLVLFMNEEKVCCTPCQKFDEELRPSEVLKKRSNEYSIEKFISVIESFNNVFCIKTISIHIETESSADPYLLWKYVKNQNLKIQKLYWEIEDLSIEKTKEVIEGSSDVDTLEMHFLKEPPVFSAVDLYPLITCKSVILFDINLTSENLNLFLKYWAVNTTTLFAIRIVVVEDLDRLVVLDGLKKEKDERANPESRRFETRLSRRRFTLKEL</sequence>
<dbReference type="InterPro" id="IPR001810">
    <property type="entry name" value="F-box_dom"/>
</dbReference>
<dbReference type="WBParaSite" id="Csp11.Scaffold630.g19137.t1">
    <property type="protein sequence ID" value="Csp11.Scaffold630.g19137.t1"/>
    <property type="gene ID" value="Csp11.Scaffold630.g19137"/>
</dbReference>
<dbReference type="Proteomes" id="UP000095282">
    <property type="component" value="Unplaced"/>
</dbReference>
<reference evidence="3" key="1">
    <citation type="submission" date="2016-11" db="UniProtKB">
        <authorList>
            <consortium name="WormBaseParasite"/>
        </authorList>
    </citation>
    <scope>IDENTIFICATION</scope>
</reference>